<dbReference type="GO" id="GO:0016740">
    <property type="term" value="F:transferase activity"/>
    <property type="evidence" value="ECO:0007669"/>
    <property type="project" value="UniProtKB-KW"/>
</dbReference>
<dbReference type="NCBIfam" id="TIGR03609">
    <property type="entry name" value="S_layer_CsaB"/>
    <property type="match status" value="1"/>
</dbReference>
<dbReference type="CDD" id="cd03819">
    <property type="entry name" value="GT4_WavL-like"/>
    <property type="match status" value="1"/>
</dbReference>
<proteinExistence type="predicted"/>
<dbReference type="RefSeq" id="WP_186851809.1">
    <property type="nucleotide sequence ID" value="NZ_JACOPO010000001.1"/>
</dbReference>
<evidence type="ECO:0000313" key="4">
    <source>
        <dbReference type="Proteomes" id="UP000628736"/>
    </source>
</evidence>
<dbReference type="AlphaFoldDB" id="A0A8J6M292"/>
<dbReference type="Proteomes" id="UP000628736">
    <property type="component" value="Unassembled WGS sequence"/>
</dbReference>
<dbReference type="Pfam" id="PF04230">
    <property type="entry name" value="PS_pyruv_trans"/>
    <property type="match status" value="1"/>
</dbReference>
<accession>A0A8J6M292</accession>
<evidence type="ECO:0000259" key="1">
    <source>
        <dbReference type="Pfam" id="PF04230"/>
    </source>
</evidence>
<feature type="domain" description="Polysaccharide pyruvyl transferase" evidence="1">
    <location>
        <begin position="385"/>
        <end position="667"/>
    </location>
</feature>
<protein>
    <submittedName>
        <fullName evidence="3">Polysaccharide pyruvyl transferase CsaB</fullName>
    </submittedName>
</protein>
<dbReference type="EMBL" id="JACOPO010000001">
    <property type="protein sequence ID" value="MBC5721280.1"/>
    <property type="molecule type" value="Genomic_DNA"/>
</dbReference>
<name>A0A8J6M292_9FIRM</name>
<dbReference type="SUPFAM" id="SSF53756">
    <property type="entry name" value="UDP-Glycosyltransferase/glycogen phosphorylase"/>
    <property type="match status" value="1"/>
</dbReference>
<keyword evidence="3" id="KW-0808">Transferase</keyword>
<feature type="domain" description="Glycosyltransferase subfamily 4-like N-terminal" evidence="2">
    <location>
        <begin position="12"/>
        <end position="164"/>
    </location>
</feature>
<dbReference type="PANTHER" id="PTHR36836:SF1">
    <property type="entry name" value="COLANIC ACID BIOSYNTHESIS PROTEIN WCAK"/>
    <property type="match status" value="1"/>
</dbReference>
<evidence type="ECO:0000313" key="3">
    <source>
        <dbReference type="EMBL" id="MBC5721280.1"/>
    </source>
</evidence>
<reference evidence="3" key="1">
    <citation type="submission" date="2020-08" db="EMBL/GenBank/DDBJ databases">
        <title>Genome public.</title>
        <authorList>
            <person name="Liu C."/>
            <person name="Sun Q."/>
        </authorList>
    </citation>
    <scope>NUCLEOTIDE SEQUENCE</scope>
    <source>
        <strain evidence="3">NSJ-23</strain>
    </source>
</reference>
<keyword evidence="4" id="KW-1185">Reference proteome</keyword>
<evidence type="ECO:0000259" key="2">
    <source>
        <dbReference type="Pfam" id="PF13439"/>
    </source>
</evidence>
<sequence>MKILMATMGMNIGGAETHILELSKELKHQGHDVIIVSNGGVYVPEIEAAGIRHYQAPMHRRGFREMRRSRTILRDIISRERPDVVHAHARIPAFLCGSLQKRMGFPFVTTAHWVFDTSGILRYLTNWGQRTVAVSEDIKEYLIREYGLPPEHISVTINGIDTEKFSPAVSGERVIREFGLDTSRPILSYVSRMDADRALVARQLIQIAPELDRAIPGIQLLIAGGGNVFDELKALADQTNQRLGRNCITMTGPRTDINEIVAAGDLFVGVSRAALEAMSAAKPVIVAGNEGYHGLFGPDKLAEAQAGNFCCRGLPVSRPETLLADVSAAFSLTWEERERLGAYGRQVIFDHYSVRRMASDCLTMYEQVRRRKYRVVMSGYYGFSNAGDDAILESIQQAIHEASDEVAVTVLSNDPDLTRRQYGLDAIPRFRMWRVFSALRRSDALLSGGGSLLQDTTSTRSLFYYLSVIRCAELLGKPVMLYANGIGPVHKPANRRRVKRVVERAALVTLRDHSSARELRDMGVTRDDIRVTADPVFHLAPAGEARCAQLLSGTGIPNGRPFVAVSVRGWPGTGEFPRELARLCDHLHQAHGLEMLFLLMQPDKDREATRQVRERMSTPSYVLDAPCTPRELMGVLGKAKLCLAMRLHTLIFAARMAVPSMGLVYDPKVDSYLRELDLPAAGNVDQFDGGEAIRRADQMLADYDGVLYRLKIRSGELAQEARENERLLLKLLEESKR</sequence>
<dbReference type="Pfam" id="PF13439">
    <property type="entry name" value="Glyco_transf_4"/>
    <property type="match status" value="1"/>
</dbReference>
<dbReference type="Gene3D" id="3.40.50.2000">
    <property type="entry name" value="Glycogen Phosphorylase B"/>
    <property type="match status" value="2"/>
</dbReference>
<dbReference type="Pfam" id="PF13692">
    <property type="entry name" value="Glyco_trans_1_4"/>
    <property type="match status" value="1"/>
</dbReference>
<dbReference type="InterPro" id="IPR007345">
    <property type="entry name" value="Polysacch_pyruvyl_Trfase"/>
</dbReference>
<dbReference type="InterPro" id="IPR019896">
    <property type="entry name" value="Polysacch_pyruvyl_Trfase_CsaB"/>
</dbReference>
<gene>
    <name evidence="3" type="primary">csaB</name>
    <name evidence="3" type="ORF">H8S11_00345</name>
</gene>
<comment type="caution">
    <text evidence="3">The sequence shown here is derived from an EMBL/GenBank/DDBJ whole genome shotgun (WGS) entry which is preliminary data.</text>
</comment>
<dbReference type="PANTHER" id="PTHR36836">
    <property type="entry name" value="COLANIC ACID BIOSYNTHESIS PROTEIN WCAK"/>
    <property type="match status" value="1"/>
</dbReference>
<organism evidence="3 4">
    <name type="scientific">Flintibacter hominis</name>
    <dbReference type="NCBI Taxonomy" id="2763048"/>
    <lineage>
        <taxon>Bacteria</taxon>
        <taxon>Bacillati</taxon>
        <taxon>Bacillota</taxon>
        <taxon>Clostridia</taxon>
        <taxon>Eubacteriales</taxon>
        <taxon>Flintibacter</taxon>
    </lineage>
</organism>
<dbReference type="InterPro" id="IPR028098">
    <property type="entry name" value="Glyco_trans_4-like_N"/>
</dbReference>